<feature type="domain" description="HTH crp-type" evidence="5">
    <location>
        <begin position="148"/>
        <end position="220"/>
    </location>
</feature>
<reference evidence="6" key="2">
    <citation type="submission" date="2023-04" db="EMBL/GenBank/DDBJ databases">
        <title>'Rhodoalgimonas zhirmunskyi' gen. nov., isolated from a red alga.</title>
        <authorList>
            <person name="Nedashkovskaya O.I."/>
            <person name="Otstavnykh N.Y."/>
            <person name="Bystritskaya E.P."/>
            <person name="Balabanova L.A."/>
            <person name="Isaeva M.P."/>
        </authorList>
    </citation>
    <scope>NUCLEOTIDE SEQUENCE</scope>
    <source>
        <strain evidence="6">10Alg 79</strain>
    </source>
</reference>
<dbReference type="PANTHER" id="PTHR24567:SF74">
    <property type="entry name" value="HTH-TYPE TRANSCRIPTIONAL REGULATOR ARCR"/>
    <property type="match status" value="1"/>
</dbReference>
<keyword evidence="1" id="KW-0805">Transcription regulation</keyword>
<evidence type="ECO:0000256" key="2">
    <source>
        <dbReference type="ARBA" id="ARBA00023125"/>
    </source>
</evidence>
<proteinExistence type="predicted"/>
<keyword evidence="2" id="KW-0238">DNA-binding</keyword>
<dbReference type="Pfam" id="PF00027">
    <property type="entry name" value="cNMP_binding"/>
    <property type="match status" value="1"/>
</dbReference>
<sequence length="237" mass="26208">MREKDRQIAAESLLLEKLPGDLKDTLIANAHALEFDRGATIFLQGERARAIYIVAEGWVKLYRISPSGSEAIVGVFTRGRSFGEAVAFHDNVYPVSAEAATYCRVIRIDASIFIRMIRENHEMALAILSATFTHLHSLVAQVEALKARTGAQRVAEFLLELCDCDHDDCDGSCTVRLPYDKVLIAGRLGMKPESLSRAFGKLKTLGVNVTRETAEINDLAVLRDYAEDDPANAWSKP</sequence>
<dbReference type="Pfam" id="PF13545">
    <property type="entry name" value="HTH_Crp_2"/>
    <property type="match status" value="1"/>
</dbReference>
<dbReference type="PROSITE" id="PS50042">
    <property type="entry name" value="CNMP_BINDING_3"/>
    <property type="match status" value="1"/>
</dbReference>
<dbReference type="CDD" id="cd00038">
    <property type="entry name" value="CAP_ED"/>
    <property type="match status" value="1"/>
</dbReference>
<dbReference type="GO" id="GO:0003700">
    <property type="term" value="F:DNA-binding transcription factor activity"/>
    <property type="evidence" value="ECO:0007669"/>
    <property type="project" value="TreeGrafter"/>
</dbReference>
<dbReference type="PROSITE" id="PS51063">
    <property type="entry name" value="HTH_CRP_2"/>
    <property type="match status" value="1"/>
</dbReference>
<dbReference type="InterPro" id="IPR012318">
    <property type="entry name" value="HTH_CRP"/>
</dbReference>
<dbReference type="SMART" id="SM00419">
    <property type="entry name" value="HTH_CRP"/>
    <property type="match status" value="1"/>
</dbReference>
<gene>
    <name evidence="6" type="ORF">NOI20_13425</name>
</gene>
<dbReference type="InterPro" id="IPR050397">
    <property type="entry name" value="Env_Response_Regulators"/>
</dbReference>
<evidence type="ECO:0000313" key="6">
    <source>
        <dbReference type="EMBL" id="MDQ2095118.1"/>
    </source>
</evidence>
<dbReference type="InterPro" id="IPR018490">
    <property type="entry name" value="cNMP-bd_dom_sf"/>
</dbReference>
<evidence type="ECO:0000256" key="3">
    <source>
        <dbReference type="ARBA" id="ARBA00023163"/>
    </source>
</evidence>
<dbReference type="InterPro" id="IPR036388">
    <property type="entry name" value="WH-like_DNA-bd_sf"/>
</dbReference>
<keyword evidence="7" id="KW-1185">Reference proteome</keyword>
<dbReference type="InterPro" id="IPR000595">
    <property type="entry name" value="cNMP-bd_dom"/>
</dbReference>
<dbReference type="EMBL" id="JANFFA010000003">
    <property type="protein sequence ID" value="MDQ2095118.1"/>
    <property type="molecule type" value="Genomic_DNA"/>
</dbReference>
<name>A0AAJ1UCR5_9RHOB</name>
<dbReference type="Proteomes" id="UP001227162">
    <property type="component" value="Unassembled WGS sequence"/>
</dbReference>
<evidence type="ECO:0000313" key="7">
    <source>
        <dbReference type="Proteomes" id="UP001227162"/>
    </source>
</evidence>
<dbReference type="SUPFAM" id="SSF51206">
    <property type="entry name" value="cAMP-binding domain-like"/>
    <property type="match status" value="1"/>
</dbReference>
<evidence type="ECO:0000259" key="4">
    <source>
        <dbReference type="PROSITE" id="PS50042"/>
    </source>
</evidence>
<dbReference type="InterPro" id="IPR036390">
    <property type="entry name" value="WH_DNA-bd_sf"/>
</dbReference>
<dbReference type="Gene3D" id="1.10.10.10">
    <property type="entry name" value="Winged helix-like DNA-binding domain superfamily/Winged helix DNA-binding domain"/>
    <property type="match status" value="1"/>
</dbReference>
<dbReference type="GO" id="GO:0005829">
    <property type="term" value="C:cytosol"/>
    <property type="evidence" value="ECO:0007669"/>
    <property type="project" value="TreeGrafter"/>
</dbReference>
<dbReference type="PANTHER" id="PTHR24567">
    <property type="entry name" value="CRP FAMILY TRANSCRIPTIONAL REGULATORY PROTEIN"/>
    <property type="match status" value="1"/>
</dbReference>
<dbReference type="Gene3D" id="2.60.120.10">
    <property type="entry name" value="Jelly Rolls"/>
    <property type="match status" value="1"/>
</dbReference>
<accession>A0AAJ1UCR5</accession>
<protein>
    <submittedName>
        <fullName evidence="6">Crp/Fnr family transcriptional regulator</fullName>
    </submittedName>
</protein>
<reference evidence="6" key="1">
    <citation type="submission" date="2022-07" db="EMBL/GenBank/DDBJ databases">
        <authorList>
            <person name="Otstavnykh N."/>
            <person name="Isaeva M."/>
            <person name="Bystritskaya E."/>
        </authorList>
    </citation>
    <scope>NUCLEOTIDE SEQUENCE</scope>
    <source>
        <strain evidence="6">10Alg 79</strain>
    </source>
</reference>
<feature type="domain" description="Cyclic nucleotide-binding" evidence="4">
    <location>
        <begin position="14"/>
        <end position="123"/>
    </location>
</feature>
<dbReference type="InterPro" id="IPR014710">
    <property type="entry name" value="RmlC-like_jellyroll"/>
</dbReference>
<dbReference type="SUPFAM" id="SSF46785">
    <property type="entry name" value="Winged helix' DNA-binding domain"/>
    <property type="match status" value="1"/>
</dbReference>
<evidence type="ECO:0000259" key="5">
    <source>
        <dbReference type="PROSITE" id="PS51063"/>
    </source>
</evidence>
<comment type="caution">
    <text evidence="6">The sequence shown here is derived from an EMBL/GenBank/DDBJ whole genome shotgun (WGS) entry which is preliminary data.</text>
</comment>
<dbReference type="AlphaFoldDB" id="A0AAJ1UCR5"/>
<organism evidence="6 7">
    <name type="scientific">Rhodalgimonas zhirmunskyi</name>
    <dbReference type="NCBI Taxonomy" id="2964767"/>
    <lineage>
        <taxon>Bacteria</taxon>
        <taxon>Pseudomonadati</taxon>
        <taxon>Pseudomonadota</taxon>
        <taxon>Alphaproteobacteria</taxon>
        <taxon>Rhodobacterales</taxon>
        <taxon>Roseobacteraceae</taxon>
        <taxon>Rhodalgimonas</taxon>
    </lineage>
</organism>
<dbReference type="GO" id="GO:0003677">
    <property type="term" value="F:DNA binding"/>
    <property type="evidence" value="ECO:0007669"/>
    <property type="project" value="UniProtKB-KW"/>
</dbReference>
<evidence type="ECO:0000256" key="1">
    <source>
        <dbReference type="ARBA" id="ARBA00023015"/>
    </source>
</evidence>
<keyword evidence="3" id="KW-0804">Transcription</keyword>
<dbReference type="SMART" id="SM00100">
    <property type="entry name" value="cNMP"/>
    <property type="match status" value="1"/>
</dbReference>